<dbReference type="Proteomes" id="UP000541558">
    <property type="component" value="Unassembled WGS sequence"/>
</dbReference>
<reference evidence="2 3" key="1">
    <citation type="journal article" date="2020" name="ISME J.">
        <title>Uncovering the hidden diversity of litter-decomposition mechanisms in mushroom-forming fungi.</title>
        <authorList>
            <person name="Floudas D."/>
            <person name="Bentzer J."/>
            <person name="Ahren D."/>
            <person name="Johansson T."/>
            <person name="Persson P."/>
            <person name="Tunlid A."/>
        </authorList>
    </citation>
    <scope>NUCLEOTIDE SEQUENCE [LARGE SCALE GENOMIC DNA]</scope>
    <source>
        <strain evidence="2 3">CBS 175.51</strain>
    </source>
</reference>
<feature type="compositionally biased region" description="Low complexity" evidence="1">
    <location>
        <begin position="205"/>
        <end position="217"/>
    </location>
</feature>
<dbReference type="OrthoDB" id="3070202at2759"/>
<feature type="compositionally biased region" description="Basic and acidic residues" evidence="1">
    <location>
        <begin position="22"/>
        <end position="32"/>
    </location>
</feature>
<evidence type="ECO:0000313" key="2">
    <source>
        <dbReference type="EMBL" id="KAF5320174.1"/>
    </source>
</evidence>
<accession>A0A8H5F1F4</accession>
<feature type="compositionally biased region" description="Gly residues" evidence="1">
    <location>
        <begin position="359"/>
        <end position="369"/>
    </location>
</feature>
<sequence>MSRRNSQFSAGDSQRTGNPSNRRSEQLPRDSLLDPTSNPSSWFFPGQPEPSLRREGLQGPGTPSIGAASSFYGGNLQTRQYQHWIDAFDGQTPSGGLGMPSHRGDFTHAHIEGTFPFSQSQFPNPNSLNPFPTSTSSATAGAGSSAFPSNPSFDGDSMDSYHSFYDRLLGMNGQSLPSTSPPTNLHFTPESTLHSYTGTPDPSYQQQQQALQGHAQAYPSLRSHNGQGPPRGSPVQGSSRQAPVTHPYSRQPNPVLSSRTKRSSPDTRGSQKADASSGKSSRRNSSQLALDPAPTAGEPLPPALLRTTKPKAASTTPAASSSGKTAPKRKRAKNDEMGDWNAGGDSDEDSDSDEQGAGYSVGMGGVTGRGGKKDKASRL</sequence>
<feature type="compositionally biased region" description="Low complexity" evidence="1">
    <location>
        <begin position="310"/>
        <end position="325"/>
    </location>
</feature>
<feature type="region of interest" description="Disordered" evidence="1">
    <location>
        <begin position="118"/>
        <end position="151"/>
    </location>
</feature>
<name>A0A8H5F1F4_9AGAR</name>
<feature type="compositionally biased region" description="Polar residues" evidence="1">
    <location>
        <begin position="235"/>
        <end position="258"/>
    </location>
</feature>
<evidence type="ECO:0000256" key="1">
    <source>
        <dbReference type="SAM" id="MobiDB-lite"/>
    </source>
</evidence>
<dbReference type="EMBL" id="JAACJK010000171">
    <property type="protein sequence ID" value="KAF5320174.1"/>
    <property type="molecule type" value="Genomic_DNA"/>
</dbReference>
<feature type="compositionally biased region" description="Low complexity" evidence="1">
    <location>
        <begin position="276"/>
        <end position="286"/>
    </location>
</feature>
<protein>
    <submittedName>
        <fullName evidence="2">Uncharacterized protein</fullName>
    </submittedName>
</protein>
<keyword evidence="3" id="KW-1185">Reference proteome</keyword>
<proteinExistence type="predicted"/>
<organism evidence="2 3">
    <name type="scientific">Ephemerocybe angulata</name>
    <dbReference type="NCBI Taxonomy" id="980116"/>
    <lineage>
        <taxon>Eukaryota</taxon>
        <taxon>Fungi</taxon>
        <taxon>Dikarya</taxon>
        <taxon>Basidiomycota</taxon>
        <taxon>Agaricomycotina</taxon>
        <taxon>Agaricomycetes</taxon>
        <taxon>Agaricomycetidae</taxon>
        <taxon>Agaricales</taxon>
        <taxon>Agaricineae</taxon>
        <taxon>Psathyrellaceae</taxon>
        <taxon>Ephemerocybe</taxon>
    </lineage>
</organism>
<feature type="region of interest" description="Disordered" evidence="1">
    <location>
        <begin position="1"/>
        <end position="71"/>
    </location>
</feature>
<evidence type="ECO:0000313" key="3">
    <source>
        <dbReference type="Proteomes" id="UP000541558"/>
    </source>
</evidence>
<feature type="compositionally biased region" description="Acidic residues" evidence="1">
    <location>
        <begin position="345"/>
        <end position="354"/>
    </location>
</feature>
<feature type="compositionally biased region" description="Polar residues" evidence="1">
    <location>
        <begin position="118"/>
        <end position="129"/>
    </location>
</feature>
<comment type="caution">
    <text evidence="2">The sequence shown here is derived from an EMBL/GenBank/DDBJ whole genome shotgun (WGS) entry which is preliminary data.</text>
</comment>
<gene>
    <name evidence="2" type="ORF">D9611_010254</name>
</gene>
<feature type="compositionally biased region" description="Polar residues" evidence="1">
    <location>
        <begin position="172"/>
        <end position="204"/>
    </location>
</feature>
<feature type="region of interest" description="Disordered" evidence="1">
    <location>
        <begin position="172"/>
        <end position="379"/>
    </location>
</feature>
<dbReference type="AlphaFoldDB" id="A0A8H5F1F4"/>
<feature type="compositionally biased region" description="Low complexity" evidence="1">
    <location>
        <begin position="130"/>
        <end position="149"/>
    </location>
</feature>
<feature type="compositionally biased region" description="Polar residues" evidence="1">
    <location>
        <begin position="1"/>
        <end position="21"/>
    </location>
</feature>